<dbReference type="Gene3D" id="3.30.720.90">
    <property type="match status" value="1"/>
</dbReference>
<evidence type="ECO:0000313" key="6">
    <source>
        <dbReference type="Proteomes" id="UP001367508"/>
    </source>
</evidence>
<dbReference type="GO" id="GO:0022625">
    <property type="term" value="C:cytosolic large ribosomal subunit"/>
    <property type="evidence" value="ECO:0007669"/>
    <property type="project" value="TreeGrafter"/>
</dbReference>
<proteinExistence type="inferred from homology"/>
<sequence>MENKSPCPSINVKVALTCRILGFGYAPFNLPSYCFCFFNHKVKAVHLSISILLNHTFFVPSLVQIVLMHVVGLPYLLELYSGVWNGDKVWASRPNIVTRETDSRVRVYEVLLTCVLQFTSQFLLFPLTVTAGPLVTMPKQIQEIKDFLLTARRKDARSVKIKRSRDVVKFKVRCSKYLYTLCVFDPEKADKLKQSLPPGLSVQDL</sequence>
<evidence type="ECO:0008006" key="7">
    <source>
        <dbReference type="Google" id="ProtNLM"/>
    </source>
</evidence>
<dbReference type="PANTHER" id="PTHR10965">
    <property type="entry name" value="60S RIBOSOMAL PROTEIN L38"/>
    <property type="match status" value="1"/>
</dbReference>
<dbReference type="Pfam" id="PF01781">
    <property type="entry name" value="Ribosomal_L38e"/>
    <property type="match status" value="1"/>
</dbReference>
<evidence type="ECO:0000256" key="1">
    <source>
        <dbReference type="ARBA" id="ARBA00007803"/>
    </source>
</evidence>
<name>A0AAN9L9U9_CANGL</name>
<organism evidence="5 6">
    <name type="scientific">Canavalia gladiata</name>
    <name type="common">Sword bean</name>
    <name type="synonym">Dolichos gladiatus</name>
    <dbReference type="NCBI Taxonomy" id="3824"/>
    <lineage>
        <taxon>Eukaryota</taxon>
        <taxon>Viridiplantae</taxon>
        <taxon>Streptophyta</taxon>
        <taxon>Embryophyta</taxon>
        <taxon>Tracheophyta</taxon>
        <taxon>Spermatophyta</taxon>
        <taxon>Magnoliopsida</taxon>
        <taxon>eudicotyledons</taxon>
        <taxon>Gunneridae</taxon>
        <taxon>Pentapetalae</taxon>
        <taxon>rosids</taxon>
        <taxon>fabids</taxon>
        <taxon>Fabales</taxon>
        <taxon>Fabaceae</taxon>
        <taxon>Papilionoideae</taxon>
        <taxon>50 kb inversion clade</taxon>
        <taxon>NPAAA clade</taxon>
        <taxon>indigoferoid/millettioid clade</taxon>
        <taxon>Phaseoleae</taxon>
        <taxon>Canavalia</taxon>
    </lineage>
</organism>
<evidence type="ECO:0000256" key="3">
    <source>
        <dbReference type="ARBA" id="ARBA00023274"/>
    </source>
</evidence>
<keyword evidence="6" id="KW-1185">Reference proteome</keyword>
<evidence type="ECO:0000256" key="2">
    <source>
        <dbReference type="ARBA" id="ARBA00022980"/>
    </source>
</evidence>
<dbReference type="AlphaFoldDB" id="A0AAN9L9U9"/>
<gene>
    <name evidence="5" type="ORF">VNO77_25645</name>
</gene>
<dbReference type="InterPro" id="IPR002675">
    <property type="entry name" value="Ribosomal_eL38"/>
</dbReference>
<keyword evidence="2 4" id="KW-0689">Ribosomal protein</keyword>
<dbReference type="InterPro" id="IPR038464">
    <property type="entry name" value="Ribosomal_eL38_sf"/>
</dbReference>
<comment type="caution">
    <text evidence="5">The sequence shown here is derived from an EMBL/GenBank/DDBJ whole genome shotgun (WGS) entry which is preliminary data.</text>
</comment>
<reference evidence="5 6" key="1">
    <citation type="submission" date="2024-01" db="EMBL/GenBank/DDBJ databases">
        <title>The genomes of 5 underutilized Papilionoideae crops provide insights into root nodulation and disease resistanc.</title>
        <authorList>
            <person name="Jiang F."/>
        </authorList>
    </citation>
    <scope>NUCLEOTIDE SEQUENCE [LARGE SCALE GENOMIC DNA]</scope>
    <source>
        <strain evidence="5">LVBAO_FW01</strain>
        <tissue evidence="5">Leaves</tissue>
    </source>
</reference>
<accession>A0AAN9L9U9</accession>
<evidence type="ECO:0000313" key="5">
    <source>
        <dbReference type="EMBL" id="KAK7331421.1"/>
    </source>
</evidence>
<dbReference type="EMBL" id="JAYMYQ010000005">
    <property type="protein sequence ID" value="KAK7331421.1"/>
    <property type="molecule type" value="Genomic_DNA"/>
</dbReference>
<dbReference type="PANTHER" id="PTHR10965:SF14">
    <property type="entry name" value="60S RIBOSOMAL PROTEIN L38"/>
    <property type="match status" value="1"/>
</dbReference>
<dbReference type="Proteomes" id="UP001367508">
    <property type="component" value="Unassembled WGS sequence"/>
</dbReference>
<keyword evidence="3 4" id="KW-0687">Ribonucleoprotein</keyword>
<comment type="similarity">
    <text evidence="1 4">Belongs to the eukaryotic ribosomal protein eL38 family.</text>
</comment>
<dbReference type="GO" id="GO:0022618">
    <property type="term" value="P:protein-RNA complex assembly"/>
    <property type="evidence" value="ECO:0007669"/>
    <property type="project" value="TreeGrafter"/>
</dbReference>
<dbReference type="GO" id="GO:0003735">
    <property type="term" value="F:structural constituent of ribosome"/>
    <property type="evidence" value="ECO:0007669"/>
    <property type="project" value="InterPro"/>
</dbReference>
<dbReference type="FunFam" id="3.30.720.90:FF:000001">
    <property type="entry name" value="60S ribosomal protein L38"/>
    <property type="match status" value="1"/>
</dbReference>
<dbReference type="GO" id="GO:0006412">
    <property type="term" value="P:translation"/>
    <property type="evidence" value="ECO:0007669"/>
    <property type="project" value="InterPro"/>
</dbReference>
<evidence type="ECO:0000256" key="4">
    <source>
        <dbReference type="RuleBase" id="RU003445"/>
    </source>
</evidence>
<protein>
    <recommendedName>
        <fullName evidence="7">Ribosomal protein L38</fullName>
    </recommendedName>
</protein>